<dbReference type="InterPro" id="IPR012674">
    <property type="entry name" value="Calycin"/>
</dbReference>
<evidence type="ECO:0000256" key="1">
    <source>
        <dbReference type="SAM" id="SignalP"/>
    </source>
</evidence>
<accession>A0A224YED5</accession>
<keyword evidence="1" id="KW-0732">Signal</keyword>
<name>A0A224YED5_9ACAR</name>
<dbReference type="SUPFAM" id="SSF50814">
    <property type="entry name" value="Lipocalins"/>
    <property type="match status" value="1"/>
</dbReference>
<feature type="signal peptide" evidence="1">
    <location>
        <begin position="1"/>
        <end position="18"/>
    </location>
</feature>
<evidence type="ECO:0000313" key="2">
    <source>
        <dbReference type="EMBL" id="MAA15325.1"/>
    </source>
</evidence>
<proteinExistence type="predicted"/>
<dbReference type="EMBL" id="GFPF01004179">
    <property type="protein sequence ID" value="MAA15325.1"/>
    <property type="molecule type" value="Transcribed_RNA"/>
</dbReference>
<protein>
    <submittedName>
        <fullName evidence="2">Lipocalin</fullName>
    </submittedName>
</protein>
<feature type="chain" id="PRO_5012465957" evidence="1">
    <location>
        <begin position="19"/>
        <end position="187"/>
    </location>
</feature>
<reference evidence="2" key="1">
    <citation type="journal article" date="2017" name="Parasit. Vectors">
        <title>Sialotranscriptomics of Rhipicephalus zambeziensis reveals intricate expression profiles of secretory proteins and suggests tight temporal transcriptional regulation during blood-feeding.</title>
        <authorList>
            <person name="de Castro M.H."/>
            <person name="de Klerk D."/>
            <person name="Pienaar R."/>
            <person name="Rees D.J.G."/>
            <person name="Mans B.J."/>
        </authorList>
    </citation>
    <scope>NUCLEOTIDE SEQUENCE</scope>
    <source>
        <tissue evidence="2">Salivary glands</tissue>
    </source>
</reference>
<organism evidence="2">
    <name type="scientific">Rhipicephalus zambeziensis</name>
    <dbReference type="NCBI Taxonomy" id="60191"/>
    <lineage>
        <taxon>Eukaryota</taxon>
        <taxon>Metazoa</taxon>
        <taxon>Ecdysozoa</taxon>
        <taxon>Arthropoda</taxon>
        <taxon>Chelicerata</taxon>
        <taxon>Arachnida</taxon>
        <taxon>Acari</taxon>
        <taxon>Parasitiformes</taxon>
        <taxon>Ixodida</taxon>
        <taxon>Ixodoidea</taxon>
        <taxon>Ixodidae</taxon>
        <taxon>Rhipicephalinae</taxon>
        <taxon>Rhipicephalus</taxon>
        <taxon>Rhipicephalus</taxon>
    </lineage>
</organism>
<dbReference type="AlphaFoldDB" id="A0A224YED5"/>
<sequence length="187" mass="21470">MAWHFSAATFIFLVCGTAVCGAVYRGGRTVDHQYDFTKFFTLSEGIWTYFSSWKDDYTCKVDIPKNISGKNVLLATHYKKDNKNISYTSLGTLANVWNRKSPLNVMTIRDNTGDRLNKELVFASKNYTCAVLYVESYYGPQYVTFDLLVKQSELQKGPSADCIKRYKDQVNDRRFYQANRTVFNSGC</sequence>